<evidence type="ECO:0000256" key="1">
    <source>
        <dbReference type="SAM" id="MobiDB-lite"/>
    </source>
</evidence>
<dbReference type="AlphaFoldDB" id="A0A7W9TYC4"/>
<protein>
    <submittedName>
        <fullName evidence="2">Uncharacterized protein</fullName>
    </submittedName>
</protein>
<organism evidence="2 3">
    <name type="scientific">Paraburkholderia bannensis</name>
    <dbReference type="NCBI Taxonomy" id="765414"/>
    <lineage>
        <taxon>Bacteria</taxon>
        <taxon>Pseudomonadati</taxon>
        <taxon>Pseudomonadota</taxon>
        <taxon>Betaproteobacteria</taxon>
        <taxon>Burkholderiales</taxon>
        <taxon>Burkholderiaceae</taxon>
        <taxon>Paraburkholderia</taxon>
    </lineage>
</organism>
<dbReference type="RefSeq" id="WP_184123820.1">
    <property type="nucleotide sequence ID" value="NZ_JACHBW010000009.1"/>
</dbReference>
<proteinExistence type="predicted"/>
<feature type="region of interest" description="Disordered" evidence="1">
    <location>
        <begin position="54"/>
        <end position="74"/>
    </location>
</feature>
<evidence type="ECO:0000313" key="3">
    <source>
        <dbReference type="Proteomes" id="UP000571554"/>
    </source>
</evidence>
<sequence length="74" mass="8529">MQDETQRRNQPKPLQIGESGRIVFVLEAFQRRGDQYGMAPKAQRFAYPRALRAREVSTPRPERRYRGAIPGLSA</sequence>
<accession>A0A7W9TYC4</accession>
<comment type="caution">
    <text evidence="2">The sequence shown here is derived from an EMBL/GenBank/DDBJ whole genome shotgun (WGS) entry which is preliminary data.</text>
</comment>
<gene>
    <name evidence="2" type="ORF">F4827_003513</name>
</gene>
<dbReference type="EMBL" id="JACHBW010000009">
    <property type="protein sequence ID" value="MBB6103658.1"/>
    <property type="molecule type" value="Genomic_DNA"/>
</dbReference>
<evidence type="ECO:0000313" key="2">
    <source>
        <dbReference type="EMBL" id="MBB6103658.1"/>
    </source>
</evidence>
<keyword evidence="3" id="KW-1185">Reference proteome</keyword>
<dbReference type="Proteomes" id="UP000571554">
    <property type="component" value="Unassembled WGS sequence"/>
</dbReference>
<name>A0A7W9TYC4_9BURK</name>
<feature type="compositionally biased region" description="Basic and acidic residues" evidence="1">
    <location>
        <begin position="54"/>
        <end position="65"/>
    </location>
</feature>
<reference evidence="2 3" key="1">
    <citation type="submission" date="2020-08" db="EMBL/GenBank/DDBJ databases">
        <title>Above-ground endophytic microbial communities from plants in different locations in the United States.</title>
        <authorList>
            <person name="Frank C."/>
        </authorList>
    </citation>
    <scope>NUCLEOTIDE SEQUENCE [LARGE SCALE GENOMIC DNA]</scope>
    <source>
        <strain evidence="2 3">WP4_2_2</strain>
    </source>
</reference>